<feature type="region of interest" description="Disordered" evidence="1">
    <location>
        <begin position="1"/>
        <end position="43"/>
    </location>
</feature>
<accession>A0A7I7XVV6</accession>
<reference evidence="2" key="2">
    <citation type="submission" date="2020-02" db="EMBL/GenBank/DDBJ databases">
        <authorList>
            <person name="Matsumoto Y."/>
            <person name="Motooka D."/>
            <person name="Nakamura S."/>
        </authorList>
    </citation>
    <scope>NUCLEOTIDE SEQUENCE</scope>
    <source>
        <strain evidence="2">JCM 13671</strain>
    </source>
</reference>
<dbReference type="AlphaFoldDB" id="A0A7I7XVV6"/>
<dbReference type="EMBL" id="AP022612">
    <property type="protein sequence ID" value="BBZ33416.1"/>
    <property type="molecule type" value="Genomic_DNA"/>
</dbReference>
<protein>
    <submittedName>
        <fullName evidence="2">Uncharacterized protein</fullName>
    </submittedName>
</protein>
<proteinExistence type="predicted"/>
<evidence type="ECO:0000256" key="1">
    <source>
        <dbReference type="SAM" id="MobiDB-lite"/>
    </source>
</evidence>
<evidence type="ECO:0000313" key="2">
    <source>
        <dbReference type="EMBL" id="BBZ33416.1"/>
    </source>
</evidence>
<organism evidence="2 3">
    <name type="scientific">Mycolicibacterium confluentis</name>
    <dbReference type="NCBI Taxonomy" id="28047"/>
    <lineage>
        <taxon>Bacteria</taxon>
        <taxon>Bacillati</taxon>
        <taxon>Actinomycetota</taxon>
        <taxon>Actinomycetes</taxon>
        <taxon>Mycobacteriales</taxon>
        <taxon>Mycobacteriaceae</taxon>
        <taxon>Mycolicibacterium</taxon>
    </lineage>
</organism>
<keyword evidence="3" id="KW-1185">Reference proteome</keyword>
<evidence type="ECO:0000313" key="3">
    <source>
        <dbReference type="Proteomes" id="UP000466931"/>
    </source>
</evidence>
<reference evidence="2" key="1">
    <citation type="journal article" date="2019" name="Emerg. Microbes Infect.">
        <title>Comprehensive subspecies identification of 175 nontuberculous mycobacteria species based on 7547 genomic profiles.</title>
        <authorList>
            <person name="Matsumoto Y."/>
            <person name="Kinjo T."/>
            <person name="Motooka D."/>
            <person name="Nabeya D."/>
            <person name="Jung N."/>
            <person name="Uechi K."/>
            <person name="Horii T."/>
            <person name="Iida T."/>
            <person name="Fujita J."/>
            <person name="Nakamura S."/>
        </authorList>
    </citation>
    <scope>NUCLEOTIDE SEQUENCE [LARGE SCALE GENOMIC DNA]</scope>
    <source>
        <strain evidence="2">JCM 13671</strain>
    </source>
</reference>
<gene>
    <name evidence="2" type="ORF">MCNF_20210</name>
</gene>
<feature type="compositionally biased region" description="Basic and acidic residues" evidence="1">
    <location>
        <begin position="17"/>
        <end position="28"/>
    </location>
</feature>
<name>A0A7I7XVV6_9MYCO</name>
<sequence length="43" mass="5029">MGVKSKNATLKKPQMSLKERRAEKRARVAEVQSAVYRRKRDRA</sequence>
<dbReference type="Proteomes" id="UP000466931">
    <property type="component" value="Chromosome"/>
</dbReference>